<sequence>MKEFTNKSILQAIEHYAKDRNKINQLEVINLISLKFKINLTKNGYRTFIRQTYSYIRDTKSLKHATNFKSKITSDYTYSRNNIF</sequence>
<dbReference type="AlphaFoldDB" id="A0A378RJ22"/>
<evidence type="ECO:0000313" key="2">
    <source>
        <dbReference type="Proteomes" id="UP000255024"/>
    </source>
</evidence>
<gene>
    <name evidence="1" type="ORF">NCTC11179_00492</name>
</gene>
<accession>A0A378RJ22</accession>
<organism evidence="1 2">
    <name type="scientific">Myroides odoratus</name>
    <name type="common">Flavobacterium odoratum</name>
    <dbReference type="NCBI Taxonomy" id="256"/>
    <lineage>
        <taxon>Bacteria</taxon>
        <taxon>Pseudomonadati</taxon>
        <taxon>Bacteroidota</taxon>
        <taxon>Flavobacteriia</taxon>
        <taxon>Flavobacteriales</taxon>
        <taxon>Flavobacteriaceae</taxon>
        <taxon>Myroides</taxon>
    </lineage>
</organism>
<keyword evidence="2" id="KW-1185">Reference proteome</keyword>
<evidence type="ECO:0000313" key="1">
    <source>
        <dbReference type="EMBL" id="STZ26965.1"/>
    </source>
</evidence>
<reference evidence="1 2" key="1">
    <citation type="submission" date="2018-06" db="EMBL/GenBank/DDBJ databases">
        <authorList>
            <consortium name="Pathogen Informatics"/>
            <person name="Doyle S."/>
        </authorList>
    </citation>
    <scope>NUCLEOTIDE SEQUENCE [LARGE SCALE GENOMIC DNA]</scope>
    <source>
        <strain evidence="1 2">NCTC11179</strain>
    </source>
</reference>
<name>A0A378RJ22_MYROD</name>
<dbReference type="EMBL" id="UGQL01000001">
    <property type="protein sequence ID" value="STZ26965.1"/>
    <property type="molecule type" value="Genomic_DNA"/>
</dbReference>
<protein>
    <submittedName>
        <fullName evidence="1">Uncharacterized protein</fullName>
    </submittedName>
</protein>
<proteinExistence type="predicted"/>
<dbReference type="Proteomes" id="UP000255024">
    <property type="component" value="Unassembled WGS sequence"/>
</dbReference>